<dbReference type="PANTHER" id="PTHR13355">
    <property type="entry name" value="GLUCOSAMINE 6-PHOSPHATE N-ACETYLTRANSFERASE"/>
    <property type="match status" value="1"/>
</dbReference>
<dbReference type="UniPathway" id="UPA00113">
    <property type="reaction ID" value="UER00529"/>
</dbReference>
<dbReference type="EC" id="2.3.1.4" evidence="6"/>
<dbReference type="GO" id="GO:0006048">
    <property type="term" value="P:UDP-N-acetylglucosamine biosynthetic process"/>
    <property type="evidence" value="ECO:0007669"/>
    <property type="project" value="UniProtKB-UniRule"/>
</dbReference>
<comment type="similarity">
    <text evidence="2 6">Belongs to the acetyltransferase family. GNA1 subfamily.</text>
</comment>
<proteinExistence type="inferred from homology"/>
<sequence length="178" mass="19828">MAEVFDPEVLRGLKLGSALEEKGVTLDPFDVKSGLLLRPLKSTDLDYLRLLKQLTVVGNVSPDALEGRCKEFFSRPNTYFIVVLEDLQTHRIVGCATLLVELKVIHGLSKRGHIEDVVVDEAFRGKGLGQLLITVLVEIGRAQGCYKISLDCDHDKVAFYGKKGFKQETVSMCLRLHD</sequence>
<evidence type="ECO:0000256" key="2">
    <source>
        <dbReference type="ARBA" id="ARBA00006048"/>
    </source>
</evidence>
<evidence type="ECO:0000256" key="1">
    <source>
        <dbReference type="ARBA" id="ARBA00004832"/>
    </source>
</evidence>
<feature type="domain" description="N-acetyltransferase" evidence="7">
    <location>
        <begin position="35"/>
        <end position="178"/>
    </location>
</feature>
<dbReference type="PROSITE" id="PS51186">
    <property type="entry name" value="GNAT"/>
    <property type="match status" value="1"/>
</dbReference>
<dbReference type="InterPro" id="IPR039143">
    <property type="entry name" value="GNPNAT1-like"/>
</dbReference>
<dbReference type="InterPro" id="IPR000182">
    <property type="entry name" value="GNAT_dom"/>
</dbReference>
<dbReference type="FunFam" id="3.40.630.30:FF:000105">
    <property type="entry name" value="Glucosamine 6-phosphate N-acetyltransferase"/>
    <property type="match status" value="1"/>
</dbReference>
<dbReference type="Gene3D" id="3.40.630.30">
    <property type="match status" value="1"/>
</dbReference>
<reference evidence="8" key="1">
    <citation type="submission" date="2019-11" db="UniProtKB">
        <authorList>
            <consortium name="WormBaseParasite"/>
        </authorList>
    </citation>
    <scope>IDENTIFICATION</scope>
</reference>
<evidence type="ECO:0000256" key="3">
    <source>
        <dbReference type="ARBA" id="ARBA00022679"/>
    </source>
</evidence>
<keyword evidence="4 6" id="KW-0012">Acyltransferase</keyword>
<dbReference type="InterPro" id="IPR016181">
    <property type="entry name" value="Acyl_CoA_acyltransferase"/>
</dbReference>
<comment type="pathway">
    <text evidence="1 6">Nucleotide-sugar biosynthesis; UDP-N-acetyl-alpha-D-glucosamine biosynthesis; N-acetyl-alpha-D-glucosamine 1-phosphate from alpha-D-glucosamine 6-phosphate (route I): step 1/2.</text>
</comment>
<evidence type="ECO:0000259" key="7">
    <source>
        <dbReference type="PROSITE" id="PS51186"/>
    </source>
</evidence>
<dbReference type="CDD" id="cd04301">
    <property type="entry name" value="NAT_SF"/>
    <property type="match status" value="1"/>
</dbReference>
<organism evidence="8">
    <name type="scientific">Mesocestoides corti</name>
    <name type="common">Flatworm</name>
    <dbReference type="NCBI Taxonomy" id="53468"/>
    <lineage>
        <taxon>Eukaryota</taxon>
        <taxon>Metazoa</taxon>
        <taxon>Spiralia</taxon>
        <taxon>Lophotrochozoa</taxon>
        <taxon>Platyhelminthes</taxon>
        <taxon>Cestoda</taxon>
        <taxon>Eucestoda</taxon>
        <taxon>Cyclophyllidea</taxon>
        <taxon>Mesocestoididae</taxon>
        <taxon>Mesocestoides</taxon>
    </lineage>
</organism>
<evidence type="ECO:0000256" key="4">
    <source>
        <dbReference type="ARBA" id="ARBA00023315"/>
    </source>
</evidence>
<name>A0A5K3FAP8_MESCO</name>
<dbReference type="SUPFAM" id="SSF55729">
    <property type="entry name" value="Acyl-CoA N-acyltransferases (Nat)"/>
    <property type="match status" value="1"/>
</dbReference>
<keyword evidence="3 6" id="KW-0808">Transferase</keyword>
<dbReference type="Pfam" id="PF00583">
    <property type="entry name" value="Acetyltransf_1"/>
    <property type="match status" value="1"/>
</dbReference>
<comment type="catalytic activity">
    <reaction evidence="5 6">
        <text>D-glucosamine 6-phosphate + acetyl-CoA = N-acetyl-D-glucosamine 6-phosphate + CoA + H(+)</text>
        <dbReference type="Rhea" id="RHEA:10292"/>
        <dbReference type="ChEBI" id="CHEBI:15378"/>
        <dbReference type="ChEBI" id="CHEBI:57287"/>
        <dbReference type="ChEBI" id="CHEBI:57288"/>
        <dbReference type="ChEBI" id="CHEBI:57513"/>
        <dbReference type="ChEBI" id="CHEBI:58725"/>
        <dbReference type="EC" id="2.3.1.4"/>
    </reaction>
</comment>
<protein>
    <recommendedName>
        <fullName evidence="6">Glucosamine 6-phosphate N-acetyltransferase</fullName>
        <ecNumber evidence="6">2.3.1.4</ecNumber>
    </recommendedName>
</protein>
<dbReference type="GO" id="GO:0004343">
    <property type="term" value="F:glucosamine 6-phosphate N-acetyltransferase activity"/>
    <property type="evidence" value="ECO:0007669"/>
    <property type="project" value="UniProtKB-UniRule"/>
</dbReference>
<dbReference type="PANTHER" id="PTHR13355:SF11">
    <property type="entry name" value="GLUCOSAMINE 6-PHOSPHATE N-ACETYLTRANSFERASE"/>
    <property type="match status" value="1"/>
</dbReference>
<accession>A0A5K3FAP8</accession>
<evidence type="ECO:0000256" key="5">
    <source>
        <dbReference type="ARBA" id="ARBA00048964"/>
    </source>
</evidence>
<evidence type="ECO:0000256" key="6">
    <source>
        <dbReference type="RuleBase" id="RU365086"/>
    </source>
</evidence>
<evidence type="ECO:0000313" key="8">
    <source>
        <dbReference type="WBParaSite" id="MCU_006916-RA"/>
    </source>
</evidence>
<dbReference type="WBParaSite" id="MCU_006916-RA">
    <property type="protein sequence ID" value="MCU_006916-RA"/>
    <property type="gene ID" value="MCU_006916"/>
</dbReference>
<dbReference type="AlphaFoldDB" id="A0A5K3FAP8"/>